<accession>A0AAQ3PX69</accession>
<reference evidence="3 4" key="1">
    <citation type="submission" date="2024-02" db="EMBL/GenBank/DDBJ databases">
        <title>High-quality chromosome-scale genome assembly of Pensacola bahiagrass (Paspalum notatum Flugge var. saurae).</title>
        <authorList>
            <person name="Vega J.M."/>
            <person name="Podio M."/>
            <person name="Orjuela J."/>
            <person name="Siena L.A."/>
            <person name="Pessino S.C."/>
            <person name="Combes M.C."/>
            <person name="Mariac C."/>
            <person name="Albertini E."/>
            <person name="Pupilli F."/>
            <person name="Ortiz J.P.A."/>
            <person name="Leblanc O."/>
        </authorList>
    </citation>
    <scope>NUCLEOTIDE SEQUENCE [LARGE SCALE GENOMIC DNA]</scope>
    <source>
        <strain evidence="3">R1</strain>
        <tissue evidence="3">Leaf</tissue>
    </source>
</reference>
<feature type="region of interest" description="Disordered" evidence="1">
    <location>
        <begin position="22"/>
        <end position="100"/>
    </location>
</feature>
<protein>
    <submittedName>
        <fullName evidence="3">Uncharacterized protein</fullName>
    </submittedName>
</protein>
<dbReference type="AlphaFoldDB" id="A0AAQ3PX69"/>
<feature type="signal peptide" evidence="2">
    <location>
        <begin position="1"/>
        <end position="24"/>
    </location>
</feature>
<evidence type="ECO:0000313" key="4">
    <source>
        <dbReference type="Proteomes" id="UP001341281"/>
    </source>
</evidence>
<dbReference type="EMBL" id="CP144745">
    <property type="protein sequence ID" value="WVZ54846.1"/>
    <property type="molecule type" value="Genomic_DNA"/>
</dbReference>
<name>A0AAQ3PX69_PASNO</name>
<gene>
    <name evidence="3" type="ORF">U9M48_005590</name>
</gene>
<organism evidence="3 4">
    <name type="scientific">Paspalum notatum var. saurae</name>
    <dbReference type="NCBI Taxonomy" id="547442"/>
    <lineage>
        <taxon>Eukaryota</taxon>
        <taxon>Viridiplantae</taxon>
        <taxon>Streptophyta</taxon>
        <taxon>Embryophyta</taxon>
        <taxon>Tracheophyta</taxon>
        <taxon>Spermatophyta</taxon>
        <taxon>Magnoliopsida</taxon>
        <taxon>Liliopsida</taxon>
        <taxon>Poales</taxon>
        <taxon>Poaceae</taxon>
        <taxon>PACMAD clade</taxon>
        <taxon>Panicoideae</taxon>
        <taxon>Andropogonodae</taxon>
        <taxon>Paspaleae</taxon>
        <taxon>Paspalinae</taxon>
        <taxon>Paspalum</taxon>
    </lineage>
</organism>
<dbReference type="Proteomes" id="UP001341281">
    <property type="component" value="Chromosome 01"/>
</dbReference>
<feature type="chain" id="PRO_5043016208" evidence="2">
    <location>
        <begin position="25"/>
        <end position="100"/>
    </location>
</feature>
<evidence type="ECO:0000256" key="1">
    <source>
        <dbReference type="SAM" id="MobiDB-lite"/>
    </source>
</evidence>
<sequence length="100" mass="10529">MPSPFAIVLVAGLLLAAPMAVGAAGDPRDEEEPPQFRARHRHHLHPPSSRILPPSPPAARDSEPSNCNGTFGPPDGTELLDVPQCEDIPTPPHPHAGGGW</sequence>
<evidence type="ECO:0000256" key="2">
    <source>
        <dbReference type="SAM" id="SignalP"/>
    </source>
</evidence>
<evidence type="ECO:0000313" key="3">
    <source>
        <dbReference type="EMBL" id="WVZ54846.1"/>
    </source>
</evidence>
<proteinExistence type="predicted"/>
<keyword evidence="4" id="KW-1185">Reference proteome</keyword>
<keyword evidence="2" id="KW-0732">Signal</keyword>